<protein>
    <recommendedName>
        <fullName evidence="5">Glutathione peroxidase</fullName>
    </recommendedName>
</protein>
<dbReference type="CDD" id="cd00340">
    <property type="entry name" value="GSH_Peroxidase"/>
    <property type="match status" value="1"/>
</dbReference>
<keyword evidence="3 5" id="KW-0560">Oxidoreductase</keyword>
<dbReference type="PRINTS" id="PR01011">
    <property type="entry name" value="GLUTPROXDASE"/>
</dbReference>
<feature type="active site" evidence="4">
    <location>
        <position position="46"/>
    </location>
</feature>
<dbReference type="PANTHER" id="PTHR11592">
    <property type="entry name" value="GLUTATHIONE PEROXIDASE"/>
    <property type="match status" value="1"/>
</dbReference>
<dbReference type="AlphaFoldDB" id="A0A401M000"/>
<dbReference type="InterPro" id="IPR000889">
    <property type="entry name" value="Glutathione_peroxidase"/>
</dbReference>
<keyword evidence="7" id="KW-1185">Reference proteome</keyword>
<dbReference type="Proteomes" id="UP000288079">
    <property type="component" value="Unassembled WGS sequence"/>
</dbReference>
<sequence length="170" mass="19509">MISSISLEAQNKSFYDFTVTTIDGKEFPLSSLKGKKVLVVNVASKCGLTPQYSELQELYEKYKDQDFVIIGFPANNFLWQEPGSNEEIAKFCSLNYNVTFPMMAKISVKGKDMAPLYQWLTKKEFNGKEDAPVQWNFQKFMIDENGNWVGFVAPKESPFSEKVVTWIEKE</sequence>
<dbReference type="EMBL" id="BHWB01000020">
    <property type="protein sequence ID" value="GCB37150.1"/>
    <property type="molecule type" value="Genomic_DNA"/>
</dbReference>
<proteinExistence type="inferred from homology"/>
<reference evidence="6 7" key="1">
    <citation type="submission" date="2018-10" db="EMBL/GenBank/DDBJ databases">
        <title>Draft Genome Sequence of Bacteroides sp. KCTC 15687.</title>
        <authorList>
            <person name="Yu S.Y."/>
            <person name="Kim J.S."/>
            <person name="Oh B.S."/>
            <person name="Park S.H."/>
            <person name="Kang S.W."/>
            <person name="Park J.E."/>
            <person name="Choi S.H."/>
            <person name="Han K.I."/>
            <person name="Lee K.C."/>
            <person name="Eom M.K."/>
            <person name="Suh M.K."/>
            <person name="Lee D.H."/>
            <person name="Yoon H."/>
            <person name="Kim B."/>
            <person name="Yang S.J."/>
            <person name="Lee J.S."/>
            <person name="Lee J.H."/>
        </authorList>
    </citation>
    <scope>NUCLEOTIDE SEQUENCE [LARGE SCALE GENOMIC DNA]</scope>
    <source>
        <strain evidence="6 7">KCTC 15687</strain>
    </source>
</reference>
<dbReference type="FunFam" id="3.40.30.10:FF:000010">
    <property type="entry name" value="Glutathione peroxidase"/>
    <property type="match status" value="1"/>
</dbReference>
<keyword evidence="2 5" id="KW-0575">Peroxidase</keyword>
<evidence type="ECO:0000256" key="3">
    <source>
        <dbReference type="ARBA" id="ARBA00023002"/>
    </source>
</evidence>
<evidence type="ECO:0000256" key="4">
    <source>
        <dbReference type="PIRSR" id="PIRSR000303-1"/>
    </source>
</evidence>
<dbReference type="SUPFAM" id="SSF52833">
    <property type="entry name" value="Thioredoxin-like"/>
    <property type="match status" value="1"/>
</dbReference>
<dbReference type="PANTHER" id="PTHR11592:SF78">
    <property type="entry name" value="GLUTATHIONE PEROXIDASE"/>
    <property type="match status" value="1"/>
</dbReference>
<dbReference type="InterPro" id="IPR029759">
    <property type="entry name" value="GPX_AS"/>
</dbReference>
<gene>
    <name evidence="6" type="ORF">KGMB02408_40950</name>
</gene>
<dbReference type="PROSITE" id="PS00460">
    <property type="entry name" value="GLUTATHIONE_PEROXID_1"/>
    <property type="match status" value="1"/>
</dbReference>
<organism evidence="6 7">
    <name type="scientific">Bacteroides faecalis</name>
    <dbReference type="NCBI Taxonomy" id="2447885"/>
    <lineage>
        <taxon>Bacteria</taxon>
        <taxon>Pseudomonadati</taxon>
        <taxon>Bacteroidota</taxon>
        <taxon>Bacteroidia</taxon>
        <taxon>Bacteroidales</taxon>
        <taxon>Bacteroidaceae</taxon>
        <taxon>Bacteroides</taxon>
    </lineage>
</organism>
<dbReference type="PIRSF" id="PIRSF000303">
    <property type="entry name" value="Glutathion_perox"/>
    <property type="match status" value="1"/>
</dbReference>
<evidence type="ECO:0000256" key="2">
    <source>
        <dbReference type="ARBA" id="ARBA00022559"/>
    </source>
</evidence>
<dbReference type="PROSITE" id="PS51355">
    <property type="entry name" value="GLUTATHIONE_PEROXID_3"/>
    <property type="match status" value="1"/>
</dbReference>
<accession>A0A401M000</accession>
<comment type="similarity">
    <text evidence="1 5">Belongs to the glutathione peroxidase family.</text>
</comment>
<evidence type="ECO:0000313" key="6">
    <source>
        <dbReference type="EMBL" id="GCB37150.1"/>
    </source>
</evidence>
<dbReference type="Pfam" id="PF00255">
    <property type="entry name" value="GSHPx"/>
    <property type="match status" value="1"/>
</dbReference>
<dbReference type="Gene3D" id="3.40.30.10">
    <property type="entry name" value="Glutaredoxin"/>
    <property type="match status" value="1"/>
</dbReference>
<name>A0A401M000_9BACE</name>
<comment type="caution">
    <text evidence="6">The sequence shown here is derived from an EMBL/GenBank/DDBJ whole genome shotgun (WGS) entry which is preliminary data.</text>
</comment>
<evidence type="ECO:0000313" key="7">
    <source>
        <dbReference type="Proteomes" id="UP000288079"/>
    </source>
</evidence>
<dbReference type="GO" id="GO:0004601">
    <property type="term" value="F:peroxidase activity"/>
    <property type="evidence" value="ECO:0007669"/>
    <property type="project" value="UniProtKB-KW"/>
</dbReference>
<dbReference type="GO" id="GO:0034599">
    <property type="term" value="P:cellular response to oxidative stress"/>
    <property type="evidence" value="ECO:0007669"/>
    <property type="project" value="TreeGrafter"/>
</dbReference>
<evidence type="ECO:0000256" key="1">
    <source>
        <dbReference type="ARBA" id="ARBA00006926"/>
    </source>
</evidence>
<evidence type="ECO:0000256" key="5">
    <source>
        <dbReference type="RuleBase" id="RU000499"/>
    </source>
</evidence>
<dbReference type="InterPro" id="IPR036249">
    <property type="entry name" value="Thioredoxin-like_sf"/>
</dbReference>